<keyword evidence="6 9" id="KW-0067">ATP-binding</keyword>
<evidence type="ECO:0000256" key="9">
    <source>
        <dbReference type="PROSITE-ProRule" id="PRU10141"/>
    </source>
</evidence>
<dbReference type="InterPro" id="IPR008271">
    <property type="entry name" value="Ser/Thr_kinase_AS"/>
</dbReference>
<comment type="caution">
    <text evidence="12">The sequence shown here is derived from an EMBL/GenBank/DDBJ whole genome shotgun (WGS) entry which is preliminary data.</text>
</comment>
<accession>A0A433NMX1</accession>
<feature type="region of interest" description="Disordered" evidence="10">
    <location>
        <begin position="350"/>
        <end position="449"/>
    </location>
</feature>
<dbReference type="InterPro" id="IPR011009">
    <property type="entry name" value="Kinase-like_dom_sf"/>
</dbReference>
<dbReference type="SUPFAM" id="SSF56112">
    <property type="entry name" value="Protein kinase-like (PK-like)"/>
    <property type="match status" value="1"/>
</dbReference>
<dbReference type="Gene3D" id="1.10.510.10">
    <property type="entry name" value="Transferase(Phosphotransferase) domain 1"/>
    <property type="match status" value="1"/>
</dbReference>
<proteinExistence type="predicted"/>
<dbReference type="Pfam" id="PF00069">
    <property type="entry name" value="Pkinase"/>
    <property type="match status" value="1"/>
</dbReference>
<dbReference type="PANTHER" id="PTHR24363:SF0">
    <property type="entry name" value="SERINE_THREONINE KINASE LIKE DOMAIN CONTAINING 1"/>
    <property type="match status" value="1"/>
</dbReference>
<evidence type="ECO:0000256" key="7">
    <source>
        <dbReference type="ARBA" id="ARBA00047899"/>
    </source>
</evidence>
<evidence type="ECO:0000259" key="11">
    <source>
        <dbReference type="PROSITE" id="PS50011"/>
    </source>
</evidence>
<evidence type="ECO:0000256" key="4">
    <source>
        <dbReference type="ARBA" id="ARBA00022741"/>
    </source>
</evidence>
<dbReference type="GO" id="GO:0004674">
    <property type="term" value="F:protein serine/threonine kinase activity"/>
    <property type="evidence" value="ECO:0007669"/>
    <property type="project" value="UniProtKB-KW"/>
</dbReference>
<dbReference type="PROSITE" id="PS00108">
    <property type="entry name" value="PROTEIN_KINASE_ST"/>
    <property type="match status" value="1"/>
</dbReference>
<dbReference type="EMBL" id="RSCJ01000004">
    <property type="protein sequence ID" value="RUR84536.1"/>
    <property type="molecule type" value="Genomic_DNA"/>
</dbReference>
<dbReference type="PROSITE" id="PS50011">
    <property type="entry name" value="PROTEIN_KINASE_DOM"/>
    <property type="match status" value="1"/>
</dbReference>
<evidence type="ECO:0000256" key="10">
    <source>
        <dbReference type="SAM" id="MobiDB-lite"/>
    </source>
</evidence>
<organism evidence="12 13">
    <name type="scientific">Chlorogloeopsis fritschii PCC 6912</name>
    <dbReference type="NCBI Taxonomy" id="211165"/>
    <lineage>
        <taxon>Bacteria</taxon>
        <taxon>Bacillati</taxon>
        <taxon>Cyanobacteriota</taxon>
        <taxon>Cyanophyceae</taxon>
        <taxon>Nostocales</taxon>
        <taxon>Chlorogloeopsidaceae</taxon>
        <taxon>Chlorogloeopsis</taxon>
    </lineage>
</organism>
<dbReference type="SMART" id="SM00220">
    <property type="entry name" value="S_TKc"/>
    <property type="match status" value="1"/>
</dbReference>
<evidence type="ECO:0000256" key="2">
    <source>
        <dbReference type="ARBA" id="ARBA00022527"/>
    </source>
</evidence>
<feature type="binding site" evidence="9">
    <location>
        <position position="40"/>
    </location>
    <ligand>
        <name>ATP</name>
        <dbReference type="ChEBI" id="CHEBI:30616"/>
    </ligand>
</feature>
<dbReference type="PROSITE" id="PS00107">
    <property type="entry name" value="PROTEIN_KINASE_ATP"/>
    <property type="match status" value="1"/>
</dbReference>
<dbReference type="CDD" id="cd14014">
    <property type="entry name" value="STKc_PknB_like"/>
    <property type="match status" value="1"/>
</dbReference>
<keyword evidence="3" id="KW-0808">Transferase</keyword>
<keyword evidence="2" id="KW-0723">Serine/threonine-protein kinase</keyword>
<keyword evidence="13" id="KW-1185">Reference proteome</keyword>
<keyword evidence="4 9" id="KW-0547">Nucleotide-binding</keyword>
<evidence type="ECO:0000256" key="8">
    <source>
        <dbReference type="ARBA" id="ARBA00048679"/>
    </source>
</evidence>
<evidence type="ECO:0000256" key="3">
    <source>
        <dbReference type="ARBA" id="ARBA00022679"/>
    </source>
</evidence>
<feature type="compositionally biased region" description="Low complexity" evidence="10">
    <location>
        <begin position="362"/>
        <end position="399"/>
    </location>
</feature>
<dbReference type="STRING" id="211165.GCA_000317285_03980"/>
<evidence type="ECO:0000256" key="1">
    <source>
        <dbReference type="ARBA" id="ARBA00012513"/>
    </source>
</evidence>
<evidence type="ECO:0000256" key="5">
    <source>
        <dbReference type="ARBA" id="ARBA00022777"/>
    </source>
</evidence>
<dbReference type="AlphaFoldDB" id="A0A433NMX1"/>
<dbReference type="RefSeq" id="WP_016875461.1">
    <property type="nucleotide sequence ID" value="NZ_AJLN01000100.1"/>
</dbReference>
<dbReference type="GO" id="GO:0005524">
    <property type="term" value="F:ATP binding"/>
    <property type="evidence" value="ECO:0007669"/>
    <property type="project" value="UniProtKB-UniRule"/>
</dbReference>
<feature type="domain" description="Protein kinase" evidence="11">
    <location>
        <begin position="9"/>
        <end position="273"/>
    </location>
</feature>
<keyword evidence="5" id="KW-0418">Kinase</keyword>
<comment type="catalytic activity">
    <reaction evidence="7">
        <text>L-threonyl-[protein] + ATP = O-phospho-L-threonyl-[protein] + ADP + H(+)</text>
        <dbReference type="Rhea" id="RHEA:46608"/>
        <dbReference type="Rhea" id="RHEA-COMP:11060"/>
        <dbReference type="Rhea" id="RHEA-COMP:11605"/>
        <dbReference type="ChEBI" id="CHEBI:15378"/>
        <dbReference type="ChEBI" id="CHEBI:30013"/>
        <dbReference type="ChEBI" id="CHEBI:30616"/>
        <dbReference type="ChEBI" id="CHEBI:61977"/>
        <dbReference type="ChEBI" id="CHEBI:456216"/>
        <dbReference type="EC" id="2.7.11.1"/>
    </reaction>
</comment>
<gene>
    <name evidence="12" type="ORF">PCC6912_14310</name>
</gene>
<evidence type="ECO:0000256" key="6">
    <source>
        <dbReference type="ARBA" id="ARBA00022840"/>
    </source>
</evidence>
<name>A0A433NMX1_CHLFR</name>
<protein>
    <recommendedName>
        <fullName evidence="1">non-specific serine/threonine protein kinase</fullName>
        <ecNumber evidence="1">2.7.11.1</ecNumber>
    </recommendedName>
</protein>
<comment type="catalytic activity">
    <reaction evidence="8">
        <text>L-seryl-[protein] + ATP = O-phospho-L-seryl-[protein] + ADP + H(+)</text>
        <dbReference type="Rhea" id="RHEA:17989"/>
        <dbReference type="Rhea" id="RHEA-COMP:9863"/>
        <dbReference type="Rhea" id="RHEA-COMP:11604"/>
        <dbReference type="ChEBI" id="CHEBI:15378"/>
        <dbReference type="ChEBI" id="CHEBI:29999"/>
        <dbReference type="ChEBI" id="CHEBI:30616"/>
        <dbReference type="ChEBI" id="CHEBI:83421"/>
        <dbReference type="ChEBI" id="CHEBI:456216"/>
        <dbReference type="EC" id="2.7.11.1"/>
    </reaction>
</comment>
<feature type="compositionally biased region" description="Polar residues" evidence="10">
    <location>
        <begin position="425"/>
        <end position="442"/>
    </location>
</feature>
<dbReference type="OrthoDB" id="428678at2"/>
<reference evidence="12 13" key="1">
    <citation type="journal article" date="2019" name="Genome Biol. Evol.">
        <title>Day and night: Metabolic profiles and evolutionary relationships of six axenic non-marine cyanobacteria.</title>
        <authorList>
            <person name="Will S.E."/>
            <person name="Henke P."/>
            <person name="Boedeker C."/>
            <person name="Huang S."/>
            <person name="Brinkmann H."/>
            <person name="Rohde M."/>
            <person name="Jarek M."/>
            <person name="Friedl T."/>
            <person name="Seufert S."/>
            <person name="Schumacher M."/>
            <person name="Overmann J."/>
            <person name="Neumann-Schaal M."/>
            <person name="Petersen J."/>
        </authorList>
    </citation>
    <scope>NUCLEOTIDE SEQUENCE [LARGE SCALE GENOMIC DNA]</scope>
    <source>
        <strain evidence="12 13">PCC 6912</strain>
    </source>
</reference>
<evidence type="ECO:0000313" key="12">
    <source>
        <dbReference type="EMBL" id="RUR84536.1"/>
    </source>
</evidence>
<dbReference type="InterPro" id="IPR000719">
    <property type="entry name" value="Prot_kinase_dom"/>
</dbReference>
<dbReference type="PANTHER" id="PTHR24363">
    <property type="entry name" value="SERINE/THREONINE PROTEIN KINASE"/>
    <property type="match status" value="1"/>
</dbReference>
<dbReference type="Gene3D" id="3.30.200.20">
    <property type="entry name" value="Phosphorylase Kinase, domain 1"/>
    <property type="match status" value="1"/>
</dbReference>
<evidence type="ECO:0000313" key="13">
    <source>
        <dbReference type="Proteomes" id="UP000268857"/>
    </source>
</evidence>
<dbReference type="InterPro" id="IPR017441">
    <property type="entry name" value="Protein_kinase_ATP_BS"/>
</dbReference>
<sequence length="587" mass="64730">MTTLLNNRYQVIQVLGVGGFSETFLAEDTHLPSRRRCVIKQLKPITNDPKIYPKIQRRFEREATTLEYLGEGSDQIPKLYAYFSENGQFYLVQEWIKGQTLSSIIKSQGSLGEAAVREILLSLLPVLDYIHSKGIIHRDIKPDNIILCSSNIKPVLIDFGAVKETIRSVENSPGYTTQSLVMGTPGYMPSEQVVGRPVYATDIYSLGLTAIYLLTGKHPRELKTNPQTGEILWQHHAPDISPQFAMILNRAIKPQASDRYTTASKMLDALESLPPIPTPTTVTQPIVTSIPAVSAASQETQLLPSHHKTPVTLTYSIPRNWQKPTWIVGSLVIASLIGTLAIVNITRKPESANSPILPTPTPLSTELSPSPEPPTSTSEEANPPVNSQSPPKQQQSNPAPSVPTPSEPEDTAEFPVASAPPATVSKPQENVPRNQSPSTIGTQKVPGFSVGTQRSTVEAALGKPSQDSRGIWRNTRAVSYILAPNRIHLGYLFDRNSGRIRQTEVAFAQSIDFQVMLTTLEGMLGRQVTEEIRQGLLQVLQRRLDNFRFAIGSLKGQIVRQECGLIYISIWDSDLHDFVNPADARKC</sequence>
<dbReference type="EC" id="2.7.11.1" evidence="1"/>
<dbReference type="Proteomes" id="UP000268857">
    <property type="component" value="Unassembled WGS sequence"/>
</dbReference>